<dbReference type="SMART" id="SM00984">
    <property type="entry name" value="UDPG_MGDP_dh_C"/>
    <property type="match status" value="1"/>
</dbReference>
<evidence type="ECO:0000256" key="6">
    <source>
        <dbReference type="ARBA" id="ARBA00047473"/>
    </source>
</evidence>
<organism evidence="9 10">
    <name type="scientific">Paralimibaculum aggregatum</name>
    <dbReference type="NCBI Taxonomy" id="3036245"/>
    <lineage>
        <taxon>Bacteria</taxon>
        <taxon>Pseudomonadati</taxon>
        <taxon>Pseudomonadota</taxon>
        <taxon>Alphaproteobacteria</taxon>
        <taxon>Rhodobacterales</taxon>
        <taxon>Paracoccaceae</taxon>
        <taxon>Paralimibaculum</taxon>
    </lineage>
</organism>
<name>A0ABQ6LS21_9RHOB</name>
<keyword evidence="4 7" id="KW-0560">Oxidoreductase</keyword>
<dbReference type="SUPFAM" id="SSF51735">
    <property type="entry name" value="NAD(P)-binding Rossmann-fold domains"/>
    <property type="match status" value="1"/>
</dbReference>
<dbReference type="InterPro" id="IPR036220">
    <property type="entry name" value="UDP-Glc/GDP-Man_DH_C_sf"/>
</dbReference>
<comment type="pathway">
    <text evidence="1">Nucleotide-sugar biosynthesis; UDP-alpha-D-glucuronate biosynthesis; UDP-alpha-D-glucuronate from UDP-alpha-D-glucose: step 1/1.</text>
</comment>
<comment type="catalytic activity">
    <reaction evidence="6 7">
        <text>UDP-alpha-D-glucose + 2 NAD(+) + H2O = UDP-alpha-D-glucuronate + 2 NADH + 3 H(+)</text>
        <dbReference type="Rhea" id="RHEA:23596"/>
        <dbReference type="ChEBI" id="CHEBI:15377"/>
        <dbReference type="ChEBI" id="CHEBI:15378"/>
        <dbReference type="ChEBI" id="CHEBI:57540"/>
        <dbReference type="ChEBI" id="CHEBI:57945"/>
        <dbReference type="ChEBI" id="CHEBI:58052"/>
        <dbReference type="ChEBI" id="CHEBI:58885"/>
        <dbReference type="EC" id="1.1.1.22"/>
    </reaction>
</comment>
<dbReference type="PIRSF" id="PIRSF000124">
    <property type="entry name" value="UDPglc_GDPman_dh"/>
    <property type="match status" value="1"/>
</dbReference>
<dbReference type="InterPro" id="IPR014027">
    <property type="entry name" value="UDP-Glc/GDP-Man_DH_C"/>
</dbReference>
<dbReference type="Gene3D" id="3.40.50.720">
    <property type="entry name" value="NAD(P)-binding Rossmann-like Domain"/>
    <property type="match status" value="2"/>
</dbReference>
<dbReference type="PANTHER" id="PTHR43750:SF1">
    <property type="entry name" value="GDP-MANNOSE 6-DEHYDROGENASE"/>
    <property type="match status" value="1"/>
</dbReference>
<dbReference type="Gene3D" id="1.20.5.170">
    <property type="match status" value="1"/>
</dbReference>
<evidence type="ECO:0000256" key="5">
    <source>
        <dbReference type="ARBA" id="ARBA00023027"/>
    </source>
</evidence>
<dbReference type="InterPro" id="IPR014026">
    <property type="entry name" value="UDP-Glc/GDP-Man_DH_dimer"/>
</dbReference>
<keyword evidence="5 7" id="KW-0520">NAD</keyword>
<dbReference type="PANTHER" id="PTHR43750">
    <property type="entry name" value="UDP-GLUCOSE 6-DEHYDROGENASE TUAD"/>
    <property type="match status" value="1"/>
</dbReference>
<sequence length="436" mass="46033">MRIAVFGLGYVGVVSAACLARDGHQIIGVDPQAEKVALVNAGQPPIIEAGVAGLVADAVAAGRLRATSDPAEAVAATEMSLVCVGTPSRRNGSLDTGAVERVCGQIGAAVAAAGKPHLVVMRSTVLPGTMRGLVIPALEAAAGGAAALLKIANNPEFLRESTAVADYDAPPKTVVGAAEPETAAAVMALYERIPGPKFATELEIAEMVKYADNAWHAAKVAFGNEIGNIAKALDIDSHKVMEIFCEDRKLNISPAYLRPGFAFGGSCLPKDLRALTYKGRELDLELPVLESLMRSNAVQIDRAVERVLETGARRVAMLGISFKAGTDDLRESPQVALVERLIGKGLDLRIYDRNVHLARLVGANRAYIEDRIPHISRLLSEDLAGVAAHGELVILGNSDPEFRRLPELLSPGQRVLDLVRLAGLEAIGAGYDGVNW</sequence>
<comment type="similarity">
    <text evidence="2 7">Belongs to the UDP-glucose/GDP-mannose dehydrogenase family.</text>
</comment>
<evidence type="ECO:0000313" key="9">
    <source>
        <dbReference type="EMBL" id="GMG84674.1"/>
    </source>
</evidence>
<accession>A0ABQ6LS21</accession>
<gene>
    <name evidence="9" type="ORF">LNKW23_38900</name>
</gene>
<evidence type="ECO:0000259" key="8">
    <source>
        <dbReference type="SMART" id="SM00984"/>
    </source>
</evidence>
<dbReference type="InterPro" id="IPR036291">
    <property type="entry name" value="NAD(P)-bd_dom_sf"/>
</dbReference>
<dbReference type="EMBL" id="BSYI01000040">
    <property type="protein sequence ID" value="GMG84674.1"/>
    <property type="molecule type" value="Genomic_DNA"/>
</dbReference>
<dbReference type="RefSeq" id="WP_285673765.1">
    <property type="nucleotide sequence ID" value="NZ_BSYI01000040.1"/>
</dbReference>
<reference evidence="9 10" key="1">
    <citation type="submission" date="2023-04" db="EMBL/GenBank/DDBJ databases">
        <title>Marinoamorphus aggregata gen. nov., sp. Nov., isolate from tissue of brittle star Ophioplocus japonicus.</title>
        <authorList>
            <person name="Kawano K."/>
            <person name="Sawayama S."/>
            <person name="Nakagawa S."/>
        </authorList>
    </citation>
    <scope>NUCLEOTIDE SEQUENCE [LARGE SCALE GENOMIC DNA]</scope>
    <source>
        <strain evidence="9 10">NKW23</strain>
    </source>
</reference>
<evidence type="ECO:0000256" key="3">
    <source>
        <dbReference type="ARBA" id="ARBA00012954"/>
    </source>
</evidence>
<dbReference type="EC" id="1.1.1.22" evidence="3 7"/>
<comment type="caution">
    <text evidence="9">The sequence shown here is derived from an EMBL/GenBank/DDBJ whole genome shotgun (WGS) entry which is preliminary data.</text>
</comment>
<dbReference type="PROSITE" id="PS51257">
    <property type="entry name" value="PROKAR_LIPOPROTEIN"/>
    <property type="match status" value="1"/>
</dbReference>
<evidence type="ECO:0000256" key="4">
    <source>
        <dbReference type="ARBA" id="ARBA00023002"/>
    </source>
</evidence>
<dbReference type="InterPro" id="IPR017476">
    <property type="entry name" value="UDP-Glc/GDP-Man"/>
</dbReference>
<dbReference type="Pfam" id="PF03720">
    <property type="entry name" value="UDPG_MGDP_dh_C"/>
    <property type="match status" value="1"/>
</dbReference>
<dbReference type="NCBIfam" id="TIGR03026">
    <property type="entry name" value="NDP-sugDHase"/>
    <property type="match status" value="1"/>
</dbReference>
<evidence type="ECO:0000256" key="2">
    <source>
        <dbReference type="ARBA" id="ARBA00006601"/>
    </source>
</evidence>
<dbReference type="Proteomes" id="UP001239909">
    <property type="component" value="Unassembled WGS sequence"/>
</dbReference>
<dbReference type="Pfam" id="PF00984">
    <property type="entry name" value="UDPG_MGDP_dh"/>
    <property type="match status" value="1"/>
</dbReference>
<dbReference type="InterPro" id="IPR028357">
    <property type="entry name" value="UDPglc_DH_bac"/>
</dbReference>
<protein>
    <recommendedName>
        <fullName evidence="3 7">UDP-glucose 6-dehydrogenase</fullName>
        <ecNumber evidence="3 7">1.1.1.22</ecNumber>
    </recommendedName>
</protein>
<evidence type="ECO:0000256" key="7">
    <source>
        <dbReference type="PIRNR" id="PIRNR000124"/>
    </source>
</evidence>
<feature type="domain" description="UDP-glucose/GDP-mannose dehydrogenase C-terminal" evidence="8">
    <location>
        <begin position="316"/>
        <end position="424"/>
    </location>
</feature>
<dbReference type="InterPro" id="IPR008927">
    <property type="entry name" value="6-PGluconate_DH-like_C_sf"/>
</dbReference>
<dbReference type="InterPro" id="IPR001732">
    <property type="entry name" value="UDP-Glc/GDP-Man_DH_N"/>
</dbReference>
<proteinExistence type="inferred from homology"/>
<dbReference type="PIRSF" id="PIRSF500134">
    <property type="entry name" value="UDPglc_DH_bac"/>
    <property type="match status" value="1"/>
</dbReference>
<dbReference type="Pfam" id="PF03721">
    <property type="entry name" value="UDPG_MGDP_dh_N"/>
    <property type="match status" value="1"/>
</dbReference>
<evidence type="ECO:0000313" key="10">
    <source>
        <dbReference type="Proteomes" id="UP001239909"/>
    </source>
</evidence>
<evidence type="ECO:0000256" key="1">
    <source>
        <dbReference type="ARBA" id="ARBA00004701"/>
    </source>
</evidence>
<keyword evidence="10" id="KW-1185">Reference proteome</keyword>
<dbReference type="SUPFAM" id="SSF52413">
    <property type="entry name" value="UDP-glucose/GDP-mannose dehydrogenase C-terminal domain"/>
    <property type="match status" value="1"/>
</dbReference>
<dbReference type="SUPFAM" id="SSF48179">
    <property type="entry name" value="6-phosphogluconate dehydrogenase C-terminal domain-like"/>
    <property type="match status" value="1"/>
</dbReference>